<accession>A0AC60QJ69</accession>
<name>A0AC60QJ69_IXOPE</name>
<protein>
    <submittedName>
        <fullName evidence="1">Uncharacterized protein</fullName>
    </submittedName>
</protein>
<comment type="caution">
    <text evidence="1">The sequence shown here is derived from an EMBL/GenBank/DDBJ whole genome shotgun (WGS) entry which is preliminary data.</text>
</comment>
<organism evidence="1 2">
    <name type="scientific">Ixodes persulcatus</name>
    <name type="common">Taiga tick</name>
    <dbReference type="NCBI Taxonomy" id="34615"/>
    <lineage>
        <taxon>Eukaryota</taxon>
        <taxon>Metazoa</taxon>
        <taxon>Ecdysozoa</taxon>
        <taxon>Arthropoda</taxon>
        <taxon>Chelicerata</taxon>
        <taxon>Arachnida</taxon>
        <taxon>Acari</taxon>
        <taxon>Parasitiformes</taxon>
        <taxon>Ixodida</taxon>
        <taxon>Ixodoidea</taxon>
        <taxon>Ixodidae</taxon>
        <taxon>Ixodinae</taxon>
        <taxon>Ixodes</taxon>
    </lineage>
</organism>
<evidence type="ECO:0000313" key="2">
    <source>
        <dbReference type="Proteomes" id="UP000805193"/>
    </source>
</evidence>
<dbReference type="Proteomes" id="UP000805193">
    <property type="component" value="Unassembled WGS sequence"/>
</dbReference>
<proteinExistence type="predicted"/>
<reference evidence="1 2" key="1">
    <citation type="journal article" date="2020" name="Cell">
        <title>Large-Scale Comparative Analyses of Tick Genomes Elucidate Their Genetic Diversity and Vector Capacities.</title>
        <authorList>
            <consortium name="Tick Genome and Microbiome Consortium (TIGMIC)"/>
            <person name="Jia N."/>
            <person name="Wang J."/>
            <person name="Shi W."/>
            <person name="Du L."/>
            <person name="Sun Y."/>
            <person name="Zhan W."/>
            <person name="Jiang J.F."/>
            <person name="Wang Q."/>
            <person name="Zhang B."/>
            <person name="Ji P."/>
            <person name="Bell-Sakyi L."/>
            <person name="Cui X.M."/>
            <person name="Yuan T.T."/>
            <person name="Jiang B.G."/>
            <person name="Yang W.F."/>
            <person name="Lam T.T."/>
            <person name="Chang Q.C."/>
            <person name="Ding S.J."/>
            <person name="Wang X.J."/>
            <person name="Zhu J.G."/>
            <person name="Ruan X.D."/>
            <person name="Zhao L."/>
            <person name="Wei J.T."/>
            <person name="Ye R.Z."/>
            <person name="Que T.C."/>
            <person name="Du C.H."/>
            <person name="Zhou Y.H."/>
            <person name="Cheng J.X."/>
            <person name="Dai P.F."/>
            <person name="Guo W.B."/>
            <person name="Han X.H."/>
            <person name="Huang E.J."/>
            <person name="Li L.F."/>
            <person name="Wei W."/>
            <person name="Gao Y.C."/>
            <person name="Liu J.Z."/>
            <person name="Shao H.Z."/>
            <person name="Wang X."/>
            <person name="Wang C.C."/>
            <person name="Yang T.C."/>
            <person name="Huo Q.B."/>
            <person name="Li W."/>
            <person name="Chen H.Y."/>
            <person name="Chen S.E."/>
            <person name="Zhou L.G."/>
            <person name="Ni X.B."/>
            <person name="Tian J.H."/>
            <person name="Sheng Y."/>
            <person name="Liu T."/>
            <person name="Pan Y.S."/>
            <person name="Xia L.Y."/>
            <person name="Li J."/>
            <person name="Zhao F."/>
            <person name="Cao W.C."/>
        </authorList>
    </citation>
    <scope>NUCLEOTIDE SEQUENCE [LARGE SCALE GENOMIC DNA]</scope>
    <source>
        <strain evidence="1">Iper-2018</strain>
    </source>
</reference>
<gene>
    <name evidence="1" type="ORF">HPB47_019370</name>
</gene>
<sequence length="214" mass="22641">MSGSASTRDSPRLRRAARCLWSVVCSLKATQTGAPQANVDPVNSQSKLSERRPRPAPLQDAPGATFLETLSVAPANGFSAADPFTPWRSGATKDPEVSSDRERLVIMAEESPAAKDTYLSSLGAPTTSVASMTAGNKDPTNSSDPSDPWGIMDPSDTSDNSGPTNTCRGHAQDVKRVISSGGSRSPRSRDNSGRRPKKPRPGSRDISFSLAEDI</sequence>
<dbReference type="EMBL" id="JABSTQ010008784">
    <property type="protein sequence ID" value="KAG0434071.1"/>
    <property type="molecule type" value="Genomic_DNA"/>
</dbReference>
<keyword evidence="2" id="KW-1185">Reference proteome</keyword>
<evidence type="ECO:0000313" key="1">
    <source>
        <dbReference type="EMBL" id="KAG0434071.1"/>
    </source>
</evidence>